<gene>
    <name evidence="3" type="ORF">KCG44_05355</name>
</gene>
<evidence type="ECO:0000259" key="2">
    <source>
        <dbReference type="Pfam" id="PF00582"/>
    </source>
</evidence>
<evidence type="ECO:0000256" key="1">
    <source>
        <dbReference type="ARBA" id="ARBA00008791"/>
    </source>
</evidence>
<evidence type="ECO:0000313" key="4">
    <source>
        <dbReference type="Proteomes" id="UP000722336"/>
    </source>
</evidence>
<keyword evidence="4" id="KW-1185">Reference proteome</keyword>
<dbReference type="CDD" id="cd00293">
    <property type="entry name" value="USP-like"/>
    <property type="match status" value="1"/>
</dbReference>
<organism evidence="3 4">
    <name type="scientific">Pacificimonas pallii</name>
    <dbReference type="NCBI Taxonomy" id="2827236"/>
    <lineage>
        <taxon>Bacteria</taxon>
        <taxon>Pseudomonadati</taxon>
        <taxon>Pseudomonadota</taxon>
        <taxon>Alphaproteobacteria</taxon>
        <taxon>Sphingomonadales</taxon>
        <taxon>Sphingosinicellaceae</taxon>
        <taxon>Pacificimonas</taxon>
    </lineage>
</organism>
<dbReference type="EMBL" id="JAGSPA010000002">
    <property type="protein sequence ID" value="MBV7256208.1"/>
    <property type="molecule type" value="Genomic_DNA"/>
</dbReference>
<evidence type="ECO:0000313" key="3">
    <source>
        <dbReference type="EMBL" id="MBV7256208.1"/>
    </source>
</evidence>
<comment type="similarity">
    <text evidence="1">Belongs to the universal stress protein A family.</text>
</comment>
<dbReference type="PANTHER" id="PTHR46268:SF15">
    <property type="entry name" value="UNIVERSAL STRESS PROTEIN HP_0031"/>
    <property type="match status" value="1"/>
</dbReference>
<dbReference type="RefSeq" id="WP_218444771.1">
    <property type="nucleotide sequence ID" value="NZ_JAGSPA010000002.1"/>
</dbReference>
<comment type="caution">
    <text evidence="3">The sequence shown here is derived from an EMBL/GenBank/DDBJ whole genome shotgun (WGS) entry which is preliminary data.</text>
</comment>
<feature type="domain" description="UspA" evidence="2">
    <location>
        <begin position="208"/>
        <end position="268"/>
    </location>
</feature>
<sequence>MKNILLHMNDDRGLSARMEAALALARYLDAKMSCLHTATNPEVALDIYTGGMFAVPLATVRQSAEAEWKTFRDKWAEKLSKEDVVWSWDRSGDVPASGLAEASILTDVTVVSLISDSLSEQTSSGFVATVLTKAAGPVLAVPEALDRFDPSGPVMIAWNGSAESGKALRASLPLLERAASVRLLAIGRPQSDRLSGSDAANYLGDYGIKAEVVERPETGEIGTQILAAAREYEASLLVMGGYGRSRLAETLLGGATRTILRDAHLPVLFNH</sequence>
<protein>
    <submittedName>
        <fullName evidence="3">Universal stress protein</fullName>
    </submittedName>
</protein>
<reference evidence="3 4" key="1">
    <citation type="submission" date="2021-04" db="EMBL/GenBank/DDBJ databases">
        <authorList>
            <person name="Pira H."/>
            <person name="Risdian C."/>
            <person name="Wink J."/>
        </authorList>
    </citation>
    <scope>NUCLEOTIDE SEQUENCE [LARGE SCALE GENOMIC DNA]</scope>
    <source>
        <strain evidence="3 4">WHA3</strain>
    </source>
</reference>
<dbReference type="InterPro" id="IPR006016">
    <property type="entry name" value="UspA"/>
</dbReference>
<proteinExistence type="inferred from homology"/>
<dbReference type="Pfam" id="PF00582">
    <property type="entry name" value="Usp"/>
    <property type="match status" value="1"/>
</dbReference>
<name>A0ABS6SCR2_9SPHN</name>
<accession>A0ABS6SCR2</accession>
<dbReference type="Proteomes" id="UP000722336">
    <property type="component" value="Unassembled WGS sequence"/>
</dbReference>
<dbReference type="PANTHER" id="PTHR46268">
    <property type="entry name" value="STRESS RESPONSE PROTEIN NHAX"/>
    <property type="match status" value="1"/>
</dbReference>